<dbReference type="FunFam" id="3.30.420.40:FF:000805">
    <property type="entry name" value="Hexokinase-2"/>
    <property type="match status" value="1"/>
</dbReference>
<evidence type="ECO:0000259" key="13">
    <source>
        <dbReference type="Pfam" id="PF00349"/>
    </source>
</evidence>
<evidence type="ECO:0000259" key="14">
    <source>
        <dbReference type="Pfam" id="PF03727"/>
    </source>
</evidence>
<evidence type="ECO:0000256" key="8">
    <source>
        <dbReference type="ARBA" id="ARBA00023152"/>
    </source>
</evidence>
<dbReference type="Pfam" id="PF03727">
    <property type="entry name" value="Hexokinase_2"/>
    <property type="match status" value="1"/>
</dbReference>
<dbReference type="UniPathway" id="UPA00242"/>
<dbReference type="Pfam" id="PF00349">
    <property type="entry name" value="Hexokinase_1"/>
    <property type="match status" value="1"/>
</dbReference>
<keyword evidence="6 12" id="KW-0418">Kinase</keyword>
<evidence type="ECO:0000256" key="5">
    <source>
        <dbReference type="ARBA" id="ARBA00022741"/>
    </source>
</evidence>
<comment type="pathway">
    <text evidence="1">Carbohydrate degradation; glycolysis; D-glyceraldehyde 3-phosphate and glycerone phosphate from D-glucose: step 1/4.</text>
</comment>
<comment type="similarity">
    <text evidence="3 12">Belongs to the hexokinase family.</text>
</comment>
<dbReference type="InterPro" id="IPR022672">
    <property type="entry name" value="Hexokinase_N"/>
</dbReference>
<feature type="domain" description="Hexokinase C-terminal" evidence="14">
    <location>
        <begin position="236"/>
        <end position="471"/>
    </location>
</feature>
<dbReference type="InterPro" id="IPR022673">
    <property type="entry name" value="Hexokinase_C"/>
</dbReference>
<dbReference type="OrthoDB" id="419537at2759"/>
<keyword evidence="4 12" id="KW-0808">Transferase</keyword>
<name>A0A0H3YFE0_SCHMD</name>
<evidence type="ECO:0000256" key="7">
    <source>
        <dbReference type="ARBA" id="ARBA00022840"/>
    </source>
</evidence>
<dbReference type="InterPro" id="IPR043129">
    <property type="entry name" value="ATPase_NBD"/>
</dbReference>
<evidence type="ECO:0000313" key="15">
    <source>
        <dbReference type="EMBL" id="AKN21572.1"/>
    </source>
</evidence>
<evidence type="ECO:0000256" key="6">
    <source>
        <dbReference type="ARBA" id="ARBA00022777"/>
    </source>
</evidence>
<keyword evidence="7 12" id="KW-0067">ATP-binding</keyword>
<dbReference type="GO" id="GO:0001678">
    <property type="term" value="P:intracellular glucose homeostasis"/>
    <property type="evidence" value="ECO:0007669"/>
    <property type="project" value="InterPro"/>
</dbReference>
<evidence type="ECO:0000256" key="1">
    <source>
        <dbReference type="ARBA" id="ARBA00004888"/>
    </source>
</evidence>
<evidence type="ECO:0000256" key="9">
    <source>
        <dbReference type="ARBA" id="ARBA00044613"/>
    </source>
</evidence>
<comment type="pathway">
    <text evidence="2">Carbohydrate metabolism; hexose metabolism.</text>
</comment>
<evidence type="ECO:0000256" key="10">
    <source>
        <dbReference type="ARBA" id="ARBA00047905"/>
    </source>
</evidence>
<gene>
    <name evidence="15" type="primary">slc25a-4</name>
</gene>
<sequence length="475" mass="52631">MDQLNEPGNPRNSLSSMGVLGIKENISVQIPEEVMEMMKPFRPSESNYRNVTKRLELDMNMGLDPAHRDKACVKMFPSYVSKVPSGKEKGQFMALDLGGTNYRILLVTLKGNNAPPEIIESTYAIPEIKMSGPGEALFDFIAETINDFLKSKKIPDKTISLGFTFSFPCNQKGLDVGILTRWTKGFSATNVEGKNVVELLGVALKKLNLKVSCKALVNDTVGTLASCSFEHPDCAIGLIVGTGSNACYIEDLSKVLTVDKTALMKNAKFIIINTEWGAFGENGTLEDIRTKYDRAMDKNSLHPGKQIFEKLISGMYLGEIVRLVLVELIEKKLLFKGNLPDAMRKPYSFLTKYMSDCERDPPHLHYSTEYMLRNELLVNTIDSLDCKIIRYCCEIVARRAAYLAGSAIAVLINKMNRPTVTIGVDGSLFRHHPSFAANMNAIIKQFKNPKCEFRLKLSEDGSGKGAAAIVAAHSF</sequence>
<dbReference type="FunFam" id="3.40.367.20:FF:000005">
    <property type="entry name" value="Phosphotransferase"/>
    <property type="match status" value="1"/>
</dbReference>
<dbReference type="EMBL" id="KT163622">
    <property type="protein sequence ID" value="AKN21572.1"/>
    <property type="molecule type" value="mRNA"/>
</dbReference>
<dbReference type="GO" id="GO:0005524">
    <property type="term" value="F:ATP binding"/>
    <property type="evidence" value="ECO:0007669"/>
    <property type="project" value="UniProtKB-UniRule"/>
</dbReference>
<dbReference type="GO" id="GO:0006096">
    <property type="term" value="P:glycolytic process"/>
    <property type="evidence" value="ECO:0007669"/>
    <property type="project" value="UniProtKB-UniPathway"/>
</dbReference>
<accession>A0A0H3YFE0</accession>
<dbReference type="Gene3D" id="3.40.367.20">
    <property type="match status" value="1"/>
</dbReference>
<dbReference type="GO" id="GO:0005829">
    <property type="term" value="C:cytosol"/>
    <property type="evidence" value="ECO:0007669"/>
    <property type="project" value="TreeGrafter"/>
</dbReference>
<comment type="catalytic activity">
    <reaction evidence="11">
        <text>D-glucose + ATP = D-glucose 6-phosphate + ADP + H(+)</text>
        <dbReference type="Rhea" id="RHEA:17825"/>
        <dbReference type="ChEBI" id="CHEBI:4167"/>
        <dbReference type="ChEBI" id="CHEBI:15378"/>
        <dbReference type="ChEBI" id="CHEBI:30616"/>
        <dbReference type="ChEBI" id="CHEBI:61548"/>
        <dbReference type="ChEBI" id="CHEBI:456216"/>
        <dbReference type="EC" id="2.7.1.1"/>
    </reaction>
    <physiologicalReaction direction="left-to-right" evidence="11">
        <dbReference type="Rhea" id="RHEA:17826"/>
    </physiologicalReaction>
</comment>
<reference evidence="15" key="1">
    <citation type="journal article" date="2015" name="Elife">
        <title>Stem cells and fluid flow drive cyst formation in an invertebrate excretory organ.</title>
        <authorList>
            <person name="Thi-Kim Vu H."/>
            <person name="Rink J.C."/>
            <person name="McKinney S.A."/>
            <person name="McClain M."/>
            <person name="Lakshmanaperumal N."/>
            <person name="Alexander R."/>
            <person name="Sanchez Alvarado A."/>
        </authorList>
    </citation>
    <scope>NUCLEOTIDE SEQUENCE</scope>
</reference>
<evidence type="ECO:0000256" key="3">
    <source>
        <dbReference type="ARBA" id="ARBA00009225"/>
    </source>
</evidence>
<dbReference type="AlphaFoldDB" id="A0A0H3YFE0"/>
<dbReference type="GO" id="GO:0005536">
    <property type="term" value="F:D-glucose binding"/>
    <property type="evidence" value="ECO:0007669"/>
    <property type="project" value="InterPro"/>
</dbReference>
<dbReference type="UniPathway" id="UPA00109">
    <property type="reaction ID" value="UER00180"/>
</dbReference>
<evidence type="ECO:0000256" key="12">
    <source>
        <dbReference type="RuleBase" id="RU362007"/>
    </source>
</evidence>
<dbReference type="GO" id="GO:0006006">
    <property type="term" value="P:glucose metabolic process"/>
    <property type="evidence" value="ECO:0007669"/>
    <property type="project" value="TreeGrafter"/>
</dbReference>
<keyword evidence="5 12" id="KW-0547">Nucleotide-binding</keyword>
<dbReference type="Gene3D" id="3.30.420.40">
    <property type="match status" value="1"/>
</dbReference>
<dbReference type="SUPFAM" id="SSF53067">
    <property type="entry name" value="Actin-like ATPase domain"/>
    <property type="match status" value="2"/>
</dbReference>
<comment type="catalytic activity">
    <reaction evidence="10">
        <text>D-fructose + ATP = D-fructose 6-phosphate + ADP + H(+)</text>
        <dbReference type="Rhea" id="RHEA:16125"/>
        <dbReference type="ChEBI" id="CHEBI:15378"/>
        <dbReference type="ChEBI" id="CHEBI:30616"/>
        <dbReference type="ChEBI" id="CHEBI:37721"/>
        <dbReference type="ChEBI" id="CHEBI:61527"/>
        <dbReference type="ChEBI" id="CHEBI:456216"/>
        <dbReference type="EC" id="2.7.1.1"/>
    </reaction>
    <physiologicalReaction direction="left-to-right" evidence="10">
        <dbReference type="Rhea" id="RHEA:16126"/>
    </physiologicalReaction>
</comment>
<proteinExistence type="evidence at transcript level"/>
<dbReference type="InterPro" id="IPR019807">
    <property type="entry name" value="Hexokinase_BS"/>
</dbReference>
<feature type="domain" description="Hexokinase N-terminal" evidence="13">
    <location>
        <begin position="34"/>
        <end position="228"/>
    </location>
</feature>
<organism evidence="15">
    <name type="scientific">Schmidtea mediterranea</name>
    <name type="common">Freshwater planarian flatworm</name>
    <dbReference type="NCBI Taxonomy" id="79327"/>
    <lineage>
        <taxon>Eukaryota</taxon>
        <taxon>Metazoa</taxon>
        <taxon>Spiralia</taxon>
        <taxon>Lophotrochozoa</taxon>
        <taxon>Platyhelminthes</taxon>
        <taxon>Rhabditophora</taxon>
        <taxon>Seriata</taxon>
        <taxon>Tricladida</taxon>
        <taxon>Continenticola</taxon>
        <taxon>Geoplanoidea</taxon>
        <taxon>Dugesiidae</taxon>
        <taxon>Schmidtea</taxon>
    </lineage>
</organism>
<dbReference type="PROSITE" id="PS51748">
    <property type="entry name" value="HEXOKINASE_2"/>
    <property type="match status" value="1"/>
</dbReference>
<evidence type="ECO:0000256" key="11">
    <source>
        <dbReference type="ARBA" id="ARBA00048160"/>
    </source>
</evidence>
<keyword evidence="8 12" id="KW-0324">Glycolysis</keyword>
<dbReference type="EC" id="2.7.1.-" evidence="12"/>
<dbReference type="GO" id="GO:0005739">
    <property type="term" value="C:mitochondrion"/>
    <property type="evidence" value="ECO:0007669"/>
    <property type="project" value="TreeGrafter"/>
</dbReference>
<dbReference type="InterPro" id="IPR001312">
    <property type="entry name" value="Hexokinase"/>
</dbReference>
<dbReference type="PROSITE" id="PS00378">
    <property type="entry name" value="HEXOKINASE_1"/>
    <property type="match status" value="1"/>
</dbReference>
<dbReference type="PANTHER" id="PTHR19443">
    <property type="entry name" value="HEXOKINASE"/>
    <property type="match status" value="1"/>
</dbReference>
<dbReference type="CDD" id="cd24019">
    <property type="entry name" value="ASKHA_NBD_HK_meta"/>
    <property type="match status" value="1"/>
</dbReference>
<dbReference type="GO" id="GO:0008865">
    <property type="term" value="F:fructokinase activity"/>
    <property type="evidence" value="ECO:0007669"/>
    <property type="project" value="TreeGrafter"/>
</dbReference>
<dbReference type="GO" id="GO:0004340">
    <property type="term" value="F:glucokinase activity"/>
    <property type="evidence" value="ECO:0007669"/>
    <property type="project" value="TreeGrafter"/>
</dbReference>
<dbReference type="PANTHER" id="PTHR19443:SF16">
    <property type="entry name" value="HEXOKINASE TYPE 1-RELATED"/>
    <property type="match status" value="1"/>
</dbReference>
<evidence type="ECO:0000256" key="2">
    <source>
        <dbReference type="ARBA" id="ARBA00005028"/>
    </source>
</evidence>
<evidence type="ECO:0000256" key="4">
    <source>
        <dbReference type="ARBA" id="ARBA00022679"/>
    </source>
</evidence>
<dbReference type="PRINTS" id="PR00475">
    <property type="entry name" value="HEXOKINASE"/>
</dbReference>
<comment type="catalytic activity">
    <reaction evidence="9">
        <text>a D-hexose + ATP = a D-hexose 6-phosphate + ADP + H(+)</text>
        <dbReference type="Rhea" id="RHEA:22740"/>
        <dbReference type="ChEBI" id="CHEBI:4194"/>
        <dbReference type="ChEBI" id="CHEBI:15378"/>
        <dbReference type="ChEBI" id="CHEBI:30616"/>
        <dbReference type="ChEBI" id="CHEBI:229467"/>
        <dbReference type="ChEBI" id="CHEBI:456216"/>
        <dbReference type="EC" id="2.7.1.1"/>
    </reaction>
    <physiologicalReaction direction="left-to-right" evidence="9">
        <dbReference type="Rhea" id="RHEA:22741"/>
    </physiologicalReaction>
</comment>
<protein>
    <recommendedName>
        <fullName evidence="12">Phosphotransferase</fullName>
        <ecNumber evidence="12">2.7.1.-</ecNumber>
    </recommendedName>
</protein>